<protein>
    <recommendedName>
        <fullName evidence="6">S-protein homolog</fullName>
    </recommendedName>
</protein>
<proteinExistence type="inferred from homology"/>
<sequence>MAQTQPAASAIDLNPKYRVRITNEFSNNDDPLVIHCWSHDDDLGVHTLWMNNEWYWEFANKFLGRTHFVCNMTHGIKEKTVDVYDTYNNDLKCEREKKCNWSIREGGFLFFSEEKNSLIKYYDWW</sequence>
<reference evidence="7" key="2">
    <citation type="submission" date="2023-02" db="EMBL/GenBank/DDBJ databases">
        <authorList>
            <person name="Swenson N.G."/>
            <person name="Wegrzyn J.L."/>
            <person name="Mcevoy S.L."/>
        </authorList>
    </citation>
    <scope>NUCLEOTIDE SEQUENCE</scope>
    <source>
        <strain evidence="7">91603</strain>
        <tissue evidence="7">Leaf</tissue>
    </source>
</reference>
<dbReference type="GO" id="GO:0005576">
    <property type="term" value="C:extracellular region"/>
    <property type="evidence" value="ECO:0007669"/>
    <property type="project" value="UniProtKB-SubCell"/>
</dbReference>
<evidence type="ECO:0000256" key="6">
    <source>
        <dbReference type="RuleBase" id="RU367044"/>
    </source>
</evidence>
<gene>
    <name evidence="7" type="ORF">LWI28_026713</name>
</gene>
<evidence type="ECO:0000313" key="7">
    <source>
        <dbReference type="EMBL" id="KAI9196752.1"/>
    </source>
</evidence>
<dbReference type="InterPro" id="IPR010264">
    <property type="entry name" value="Self-incomp_S1"/>
</dbReference>
<evidence type="ECO:0000256" key="4">
    <source>
        <dbReference type="ARBA" id="ARBA00022525"/>
    </source>
</evidence>
<dbReference type="GO" id="GO:0060320">
    <property type="term" value="P:rejection of self pollen"/>
    <property type="evidence" value="ECO:0007669"/>
    <property type="project" value="UniProtKB-KW"/>
</dbReference>
<organism evidence="7 8">
    <name type="scientific">Acer negundo</name>
    <name type="common">Box elder</name>
    <dbReference type="NCBI Taxonomy" id="4023"/>
    <lineage>
        <taxon>Eukaryota</taxon>
        <taxon>Viridiplantae</taxon>
        <taxon>Streptophyta</taxon>
        <taxon>Embryophyta</taxon>
        <taxon>Tracheophyta</taxon>
        <taxon>Spermatophyta</taxon>
        <taxon>Magnoliopsida</taxon>
        <taxon>eudicotyledons</taxon>
        <taxon>Gunneridae</taxon>
        <taxon>Pentapetalae</taxon>
        <taxon>rosids</taxon>
        <taxon>malvids</taxon>
        <taxon>Sapindales</taxon>
        <taxon>Sapindaceae</taxon>
        <taxon>Hippocastanoideae</taxon>
        <taxon>Acereae</taxon>
        <taxon>Acer</taxon>
    </lineage>
</organism>
<evidence type="ECO:0000256" key="1">
    <source>
        <dbReference type="ARBA" id="ARBA00004613"/>
    </source>
</evidence>
<comment type="caution">
    <text evidence="7">The sequence shown here is derived from an EMBL/GenBank/DDBJ whole genome shotgun (WGS) entry which is preliminary data.</text>
</comment>
<dbReference type="Proteomes" id="UP001064489">
    <property type="component" value="Chromosome 1"/>
</dbReference>
<evidence type="ECO:0000313" key="8">
    <source>
        <dbReference type="Proteomes" id="UP001064489"/>
    </source>
</evidence>
<comment type="subcellular location">
    <subcellularLocation>
        <location evidence="1 6">Secreted</location>
    </subcellularLocation>
</comment>
<keyword evidence="8" id="KW-1185">Reference proteome</keyword>
<dbReference type="EMBL" id="JAJSOW010000003">
    <property type="protein sequence ID" value="KAI9196752.1"/>
    <property type="molecule type" value="Genomic_DNA"/>
</dbReference>
<comment type="similarity">
    <text evidence="2 6">Belongs to the plant self-incompatibility (S1) protein family.</text>
</comment>
<reference evidence="7" key="1">
    <citation type="journal article" date="2022" name="Plant J.">
        <title>Strategies of tolerance reflected in two North American maple genomes.</title>
        <authorList>
            <person name="McEvoy S.L."/>
            <person name="Sezen U.U."/>
            <person name="Trouern-Trend A."/>
            <person name="McMahon S.M."/>
            <person name="Schaberg P.G."/>
            <person name="Yang J."/>
            <person name="Wegrzyn J.L."/>
            <person name="Swenson N.G."/>
        </authorList>
    </citation>
    <scope>NUCLEOTIDE SEQUENCE</scope>
    <source>
        <strain evidence="7">91603</strain>
    </source>
</reference>
<accession>A0AAD5P380</accession>
<keyword evidence="5" id="KW-0732">Signal</keyword>
<dbReference type="PANTHER" id="PTHR31232">
    <property type="match status" value="1"/>
</dbReference>
<dbReference type="AlphaFoldDB" id="A0AAD5P380"/>
<evidence type="ECO:0000256" key="3">
    <source>
        <dbReference type="ARBA" id="ARBA00022471"/>
    </source>
</evidence>
<dbReference type="PANTHER" id="PTHR31232:SF155">
    <property type="entry name" value="PLANT SELF-INCOMPATIBILITY PROTEIN S1 FAMILY"/>
    <property type="match status" value="1"/>
</dbReference>
<name>A0AAD5P380_ACENE</name>
<keyword evidence="4 6" id="KW-0964">Secreted</keyword>
<evidence type="ECO:0000256" key="2">
    <source>
        <dbReference type="ARBA" id="ARBA00005581"/>
    </source>
</evidence>
<evidence type="ECO:0000256" key="5">
    <source>
        <dbReference type="ARBA" id="ARBA00022729"/>
    </source>
</evidence>
<dbReference type="Pfam" id="PF05938">
    <property type="entry name" value="Self-incomp_S1"/>
    <property type="match status" value="1"/>
</dbReference>
<keyword evidence="3 6" id="KW-0713">Self-incompatibility</keyword>